<comment type="caution">
    <text evidence="1">The sequence shown here is derived from an EMBL/GenBank/DDBJ whole genome shotgun (WGS) entry which is preliminary data.</text>
</comment>
<name>A0A4Q2UN30_9BACT</name>
<accession>A0A4Q2UN30</accession>
<evidence type="ECO:0008006" key="3">
    <source>
        <dbReference type="Google" id="ProtNLM"/>
    </source>
</evidence>
<organism evidence="1 2">
    <name type="scientific">Spirosoma sordidisoli</name>
    <dbReference type="NCBI Taxonomy" id="2502893"/>
    <lineage>
        <taxon>Bacteria</taxon>
        <taxon>Pseudomonadati</taxon>
        <taxon>Bacteroidota</taxon>
        <taxon>Cytophagia</taxon>
        <taxon>Cytophagales</taxon>
        <taxon>Cytophagaceae</taxon>
        <taxon>Spirosoma</taxon>
    </lineage>
</organism>
<protein>
    <recommendedName>
        <fullName evidence="3">DUF3303 domain-containing protein</fullName>
    </recommendedName>
</protein>
<dbReference type="EMBL" id="SBLB01000004">
    <property type="protein sequence ID" value="RYC68955.1"/>
    <property type="molecule type" value="Genomic_DNA"/>
</dbReference>
<dbReference type="Proteomes" id="UP000290407">
    <property type="component" value="Unassembled WGS sequence"/>
</dbReference>
<sequence length="79" mass="9587">MWYFLIRQDSLDTAQYQGLQRQASLTEVELFNEPYANWYVFSVEKDQYRDFIDHLDRNGIAYDLTADRPTRDELLETMR</sequence>
<reference evidence="1 2" key="1">
    <citation type="submission" date="2019-01" db="EMBL/GenBank/DDBJ databases">
        <title>Spirosoma flava sp. nov., a propanil-degrading bacterium isolated from herbicide-contaminated soil.</title>
        <authorList>
            <person name="Zhang L."/>
            <person name="Jiang J.-D."/>
        </authorList>
    </citation>
    <scope>NUCLEOTIDE SEQUENCE [LARGE SCALE GENOMIC DNA]</scope>
    <source>
        <strain evidence="1 2">TY50</strain>
    </source>
</reference>
<evidence type="ECO:0000313" key="1">
    <source>
        <dbReference type="EMBL" id="RYC68955.1"/>
    </source>
</evidence>
<keyword evidence="2" id="KW-1185">Reference proteome</keyword>
<dbReference type="RefSeq" id="WP_129602597.1">
    <property type="nucleotide sequence ID" value="NZ_SBLB01000004.1"/>
</dbReference>
<evidence type="ECO:0000313" key="2">
    <source>
        <dbReference type="Proteomes" id="UP000290407"/>
    </source>
</evidence>
<gene>
    <name evidence="1" type="ORF">EQG79_16255</name>
</gene>
<dbReference type="AlphaFoldDB" id="A0A4Q2UN30"/>
<proteinExistence type="predicted"/>